<dbReference type="PANTHER" id="PTHR11717">
    <property type="entry name" value="LOW MOLECULAR WEIGHT PROTEIN TYROSINE PHOSPHATASE"/>
    <property type="match status" value="1"/>
</dbReference>
<dbReference type="PRINTS" id="PR00719">
    <property type="entry name" value="LMWPTPASE"/>
</dbReference>
<keyword evidence="2" id="KW-0378">Hydrolase</keyword>
<evidence type="ECO:0000256" key="3">
    <source>
        <dbReference type="ARBA" id="ARBA00022912"/>
    </source>
</evidence>
<dbReference type="Pfam" id="PF01451">
    <property type="entry name" value="LMWPc"/>
    <property type="match status" value="1"/>
</dbReference>
<dbReference type="RefSeq" id="WP_154517139.1">
    <property type="nucleotide sequence ID" value="NZ_VUMT01000003.1"/>
</dbReference>
<evidence type="ECO:0000256" key="1">
    <source>
        <dbReference type="ARBA" id="ARBA00011063"/>
    </source>
</evidence>
<comment type="similarity">
    <text evidence="1">Belongs to the low molecular weight phosphotyrosine protein phosphatase family.</text>
</comment>
<evidence type="ECO:0000313" key="6">
    <source>
        <dbReference type="EMBL" id="MSS62888.1"/>
    </source>
</evidence>
<keyword evidence="3" id="KW-0904">Protein phosphatase</keyword>
<feature type="domain" description="Phosphotyrosine protein phosphatase I" evidence="5">
    <location>
        <begin position="8"/>
        <end position="148"/>
    </location>
</feature>
<dbReference type="EMBL" id="VUMT01000003">
    <property type="protein sequence ID" value="MSS62888.1"/>
    <property type="molecule type" value="Genomic_DNA"/>
</dbReference>
<dbReference type="InterPro" id="IPR023485">
    <property type="entry name" value="Ptyr_pPase"/>
</dbReference>
<dbReference type="PANTHER" id="PTHR11717:SF31">
    <property type="entry name" value="LOW MOLECULAR WEIGHT PROTEIN-TYROSINE-PHOSPHATASE ETP-RELATED"/>
    <property type="match status" value="1"/>
</dbReference>
<accession>A0A6L5XX12</accession>
<evidence type="ECO:0000259" key="5">
    <source>
        <dbReference type="SMART" id="SM00226"/>
    </source>
</evidence>
<dbReference type="AlphaFoldDB" id="A0A6L5XX12"/>
<reference evidence="6 7" key="1">
    <citation type="submission" date="2019-08" db="EMBL/GenBank/DDBJ databases">
        <title>In-depth cultivation of the pig gut microbiome towards novel bacterial diversity and tailored functional studies.</title>
        <authorList>
            <person name="Wylensek D."/>
            <person name="Hitch T.C.A."/>
            <person name="Clavel T."/>
        </authorList>
    </citation>
    <scope>NUCLEOTIDE SEQUENCE [LARGE SCALE GENOMIC DNA]</scope>
    <source>
        <strain evidence="6 7">WCA-693-APC-MOT-I</strain>
    </source>
</reference>
<dbReference type="InterPro" id="IPR017867">
    <property type="entry name" value="Tyr_phospatase_low_mol_wt"/>
</dbReference>
<dbReference type="InterPro" id="IPR050438">
    <property type="entry name" value="LMW_PTPase"/>
</dbReference>
<proteinExistence type="inferred from homology"/>
<name>A0A6L5XX12_9FIRM</name>
<dbReference type="Gene3D" id="3.40.50.2300">
    <property type="match status" value="1"/>
</dbReference>
<dbReference type="GO" id="GO:0004725">
    <property type="term" value="F:protein tyrosine phosphatase activity"/>
    <property type="evidence" value="ECO:0007669"/>
    <property type="project" value="InterPro"/>
</dbReference>
<feature type="active site" description="Nucleophile" evidence="4">
    <location>
        <position position="14"/>
    </location>
</feature>
<dbReference type="InterPro" id="IPR036196">
    <property type="entry name" value="Ptyr_pPase_sf"/>
</dbReference>
<evidence type="ECO:0000256" key="4">
    <source>
        <dbReference type="PIRSR" id="PIRSR617867-1"/>
    </source>
</evidence>
<protein>
    <submittedName>
        <fullName evidence="6">Low molecular weight protein arginine phosphatase</fullName>
    </submittedName>
</protein>
<keyword evidence="7" id="KW-1185">Reference proteome</keyword>
<evidence type="ECO:0000313" key="7">
    <source>
        <dbReference type="Proteomes" id="UP000482209"/>
    </source>
</evidence>
<dbReference type="SUPFAM" id="SSF52788">
    <property type="entry name" value="Phosphotyrosine protein phosphatases I"/>
    <property type="match status" value="1"/>
</dbReference>
<comment type="caution">
    <text evidence="6">The sequence shown here is derived from an EMBL/GenBank/DDBJ whole genome shotgun (WGS) entry which is preliminary data.</text>
</comment>
<dbReference type="CDD" id="cd16344">
    <property type="entry name" value="LMWPAP"/>
    <property type="match status" value="1"/>
</dbReference>
<feature type="active site" description="Proton donor" evidence="4">
    <location>
        <position position="122"/>
    </location>
</feature>
<sequence length="162" mass="18238">MEENRKYDKVLFVCTGNTCRSPMAEVIFRNLSYDLGIEACSRGIVVLFPEPSNPKAELVLKNHDMNLANHMATQLTREDISDKTLVLTMTEGHKAKILEEYGPLEQVYSIKEFAGEEGDVVDPYGGDLMDYENCFGELSRLIKKTVLKLNDEAASLAEEQKN</sequence>
<organism evidence="6 7">
    <name type="scientific">Velocimicrobium porci</name>
    <dbReference type="NCBI Taxonomy" id="2606634"/>
    <lineage>
        <taxon>Bacteria</taxon>
        <taxon>Bacillati</taxon>
        <taxon>Bacillota</taxon>
        <taxon>Clostridia</taxon>
        <taxon>Lachnospirales</taxon>
        <taxon>Lachnospiraceae</taxon>
        <taxon>Velocimicrobium</taxon>
    </lineage>
</organism>
<feature type="active site" evidence="4">
    <location>
        <position position="20"/>
    </location>
</feature>
<evidence type="ECO:0000256" key="2">
    <source>
        <dbReference type="ARBA" id="ARBA00022801"/>
    </source>
</evidence>
<dbReference type="SMART" id="SM00226">
    <property type="entry name" value="LMWPc"/>
    <property type="match status" value="1"/>
</dbReference>
<gene>
    <name evidence="6" type="ORF">FYJ58_03225</name>
</gene>
<dbReference type="Proteomes" id="UP000482209">
    <property type="component" value="Unassembled WGS sequence"/>
</dbReference>